<accession>A0A4R6SVS1</accession>
<dbReference type="Gene3D" id="3.30.565.10">
    <property type="entry name" value="Histidine kinase-like ATPase, C-terminal domain"/>
    <property type="match status" value="1"/>
</dbReference>
<comment type="caution">
    <text evidence="8">The sequence shown here is derived from an EMBL/GenBank/DDBJ whole genome shotgun (WGS) entry which is preliminary data.</text>
</comment>
<dbReference type="SUPFAM" id="SSF48452">
    <property type="entry name" value="TPR-like"/>
    <property type="match status" value="1"/>
</dbReference>
<dbReference type="Proteomes" id="UP000295620">
    <property type="component" value="Unassembled WGS sequence"/>
</dbReference>
<dbReference type="InterPro" id="IPR011990">
    <property type="entry name" value="TPR-like_helical_dom_sf"/>
</dbReference>
<dbReference type="GO" id="GO:0004673">
    <property type="term" value="F:protein histidine kinase activity"/>
    <property type="evidence" value="ECO:0007669"/>
    <property type="project" value="UniProtKB-EC"/>
</dbReference>
<dbReference type="RefSeq" id="WP_243732476.1">
    <property type="nucleotide sequence ID" value="NZ_SNYC01000004.1"/>
</dbReference>
<proteinExistence type="predicted"/>
<dbReference type="InterPro" id="IPR050482">
    <property type="entry name" value="Sensor_HK_TwoCompSys"/>
</dbReference>
<keyword evidence="6" id="KW-0472">Membrane</keyword>
<organism evidence="8 9">
    <name type="scientific">Pedobacter metabolipauper</name>
    <dbReference type="NCBI Taxonomy" id="425513"/>
    <lineage>
        <taxon>Bacteria</taxon>
        <taxon>Pseudomonadati</taxon>
        <taxon>Bacteroidota</taxon>
        <taxon>Sphingobacteriia</taxon>
        <taxon>Sphingobacteriales</taxon>
        <taxon>Sphingobacteriaceae</taxon>
        <taxon>Pedobacter</taxon>
    </lineage>
</organism>
<dbReference type="EC" id="2.7.13.3" evidence="2"/>
<evidence type="ECO:0000256" key="4">
    <source>
        <dbReference type="ARBA" id="ARBA00022777"/>
    </source>
</evidence>
<evidence type="ECO:0000313" key="8">
    <source>
        <dbReference type="EMBL" id="TDQ09459.1"/>
    </source>
</evidence>
<keyword evidence="6" id="KW-0812">Transmembrane</keyword>
<evidence type="ECO:0000256" key="6">
    <source>
        <dbReference type="SAM" id="Phobius"/>
    </source>
</evidence>
<dbReference type="SMART" id="SM00028">
    <property type="entry name" value="TPR"/>
    <property type="match status" value="4"/>
</dbReference>
<evidence type="ECO:0000313" key="9">
    <source>
        <dbReference type="Proteomes" id="UP000295620"/>
    </source>
</evidence>
<dbReference type="Pfam" id="PF13181">
    <property type="entry name" value="TPR_8"/>
    <property type="match status" value="1"/>
</dbReference>
<dbReference type="InterPro" id="IPR019734">
    <property type="entry name" value="TPR_rpt"/>
</dbReference>
<keyword evidence="9" id="KW-1185">Reference proteome</keyword>
<dbReference type="PANTHER" id="PTHR24421:SF10">
    <property type="entry name" value="NITRATE_NITRITE SENSOR PROTEIN NARQ"/>
    <property type="match status" value="1"/>
</dbReference>
<dbReference type="SUPFAM" id="SSF55874">
    <property type="entry name" value="ATPase domain of HSP90 chaperone/DNA topoisomerase II/histidine kinase"/>
    <property type="match status" value="1"/>
</dbReference>
<gene>
    <name evidence="8" type="ORF">ATK78_1613</name>
</gene>
<reference evidence="8 9" key="1">
    <citation type="submission" date="2019-03" db="EMBL/GenBank/DDBJ databases">
        <title>Genomic Encyclopedia of Archaeal and Bacterial Type Strains, Phase II (KMG-II): from individual species to whole genera.</title>
        <authorList>
            <person name="Goeker M."/>
        </authorList>
    </citation>
    <scope>NUCLEOTIDE SEQUENCE [LARGE SCALE GENOMIC DNA]</scope>
    <source>
        <strain evidence="8 9">DSM 19035</strain>
    </source>
</reference>
<dbReference type="EMBL" id="SNYC01000004">
    <property type="protein sequence ID" value="TDQ09459.1"/>
    <property type="molecule type" value="Genomic_DNA"/>
</dbReference>
<dbReference type="Pfam" id="PF02518">
    <property type="entry name" value="HATPase_c"/>
    <property type="match status" value="1"/>
</dbReference>
<dbReference type="GO" id="GO:0000160">
    <property type="term" value="P:phosphorelay signal transduction system"/>
    <property type="evidence" value="ECO:0007669"/>
    <property type="project" value="UniProtKB-KW"/>
</dbReference>
<dbReference type="InterPro" id="IPR036890">
    <property type="entry name" value="HATPase_C_sf"/>
</dbReference>
<protein>
    <recommendedName>
        <fullName evidence="2">histidine kinase</fullName>
        <ecNumber evidence="2">2.7.13.3</ecNumber>
    </recommendedName>
</protein>
<comment type="catalytic activity">
    <reaction evidence="1">
        <text>ATP + protein L-histidine = ADP + protein N-phospho-L-histidine.</text>
        <dbReference type="EC" id="2.7.13.3"/>
    </reaction>
</comment>
<name>A0A4R6SVS1_9SPHI</name>
<dbReference type="AlphaFoldDB" id="A0A4R6SVS1"/>
<evidence type="ECO:0000256" key="5">
    <source>
        <dbReference type="ARBA" id="ARBA00023012"/>
    </source>
</evidence>
<dbReference type="PANTHER" id="PTHR24421">
    <property type="entry name" value="NITRATE/NITRITE SENSOR PROTEIN NARX-RELATED"/>
    <property type="match status" value="1"/>
</dbReference>
<feature type="domain" description="Histidine kinase/HSP90-like ATPase" evidence="7">
    <location>
        <begin position="466"/>
        <end position="551"/>
    </location>
</feature>
<evidence type="ECO:0000256" key="3">
    <source>
        <dbReference type="ARBA" id="ARBA00022679"/>
    </source>
</evidence>
<keyword evidence="5" id="KW-0902">Two-component regulatory system</keyword>
<dbReference type="CDD" id="cd16917">
    <property type="entry name" value="HATPase_UhpB-NarQ-NarX-like"/>
    <property type="match status" value="1"/>
</dbReference>
<keyword evidence="4" id="KW-0418">Kinase</keyword>
<dbReference type="InterPro" id="IPR003594">
    <property type="entry name" value="HATPase_dom"/>
</dbReference>
<keyword evidence="3" id="KW-0808">Transferase</keyword>
<keyword evidence="6" id="KW-1133">Transmembrane helix</keyword>
<sequence length="552" mass="63937">MKYFYLLVFVWVFLFSCSRNKAVKEKEAENPFYDKAFEYREKKIPDSAFFYFNKAKELFLQNKDGFSAGKCLVNMGIISTDKGDYFGSQEILLEALRYFDKNKKEHFIYLGSNFHELGVASSELKNYSQAIVFYNQSLKYAQDSASLLVTKNSIANAYRRIGDYKNSLSIFQSILAQKTDSTEFARALSNFAFTKWQQNPNYRAKAELLKALSIREEEHDLWGQNASYSHLADYYTQTQPDTALFYAHKMYWVAKKIKSPDDQLESLQKLVKLSPARETKQYFEIYQNLDDSLQTSRNAAKNQFALIRYETEKNKAENLVLQKDNAGKRYQIIILIFGIVLVIVVGFLWYKKRKQRLELEAKNAIRESQLKTSKRVHDVVANGLYRVMTEFENQQEINKDHMLDRIEDLYEKSRDISYEKPELPDQDFQKKISDLLASFATETTKIRIAGNTPKLWKKVNSKAKSEVEHIIQELMVNMKKHSGANNVVIRFEDQQDQVIIYYTDNGIGISEGTGFKNGLTNTGNRIEAIHGAITFDNTAEKGLKIKISFPIS</sequence>
<evidence type="ECO:0000259" key="7">
    <source>
        <dbReference type="Pfam" id="PF02518"/>
    </source>
</evidence>
<feature type="transmembrane region" description="Helical" evidence="6">
    <location>
        <begin position="330"/>
        <end position="350"/>
    </location>
</feature>
<dbReference type="PROSITE" id="PS51257">
    <property type="entry name" value="PROKAR_LIPOPROTEIN"/>
    <property type="match status" value="1"/>
</dbReference>
<evidence type="ECO:0000256" key="2">
    <source>
        <dbReference type="ARBA" id="ARBA00012438"/>
    </source>
</evidence>
<dbReference type="Gene3D" id="1.25.40.10">
    <property type="entry name" value="Tetratricopeptide repeat domain"/>
    <property type="match status" value="2"/>
</dbReference>
<evidence type="ECO:0000256" key="1">
    <source>
        <dbReference type="ARBA" id="ARBA00000085"/>
    </source>
</evidence>